<accession>A0A9X1V076</accession>
<evidence type="ECO:0000313" key="2">
    <source>
        <dbReference type="EMBL" id="MCH4821763.1"/>
    </source>
</evidence>
<feature type="transmembrane region" description="Helical" evidence="1">
    <location>
        <begin position="41"/>
        <end position="60"/>
    </location>
</feature>
<gene>
    <name evidence="2" type="ORF">ML462_01140</name>
</gene>
<dbReference type="RefSeq" id="WP_240711893.1">
    <property type="nucleotide sequence ID" value="NZ_JAKVTV010000001.1"/>
</dbReference>
<keyword evidence="1" id="KW-0472">Membrane</keyword>
<dbReference type="EMBL" id="JAKVTV010000001">
    <property type="protein sequence ID" value="MCH4821763.1"/>
    <property type="molecule type" value="Genomic_DNA"/>
</dbReference>
<evidence type="ECO:0000313" key="3">
    <source>
        <dbReference type="Proteomes" id="UP001139226"/>
    </source>
</evidence>
<name>A0A9X1V076_9FLAO</name>
<organism evidence="2 3">
    <name type="scientific">Christiangramia lutea</name>
    <dbReference type="NCBI Taxonomy" id="1607951"/>
    <lineage>
        <taxon>Bacteria</taxon>
        <taxon>Pseudomonadati</taxon>
        <taxon>Bacteroidota</taxon>
        <taxon>Flavobacteriia</taxon>
        <taxon>Flavobacteriales</taxon>
        <taxon>Flavobacteriaceae</taxon>
        <taxon>Christiangramia</taxon>
    </lineage>
</organism>
<evidence type="ECO:0000256" key="1">
    <source>
        <dbReference type="SAM" id="Phobius"/>
    </source>
</evidence>
<keyword evidence="1" id="KW-1133">Transmembrane helix</keyword>
<keyword evidence="1" id="KW-0812">Transmembrane</keyword>
<protein>
    <submittedName>
        <fullName evidence="2">Uncharacterized protein</fullName>
    </submittedName>
</protein>
<sequence>MSDWFVIEIFPDEEDLVTQIKDSGSEFKILKKDRLGGAEEILQLLIPSSISIIELIITIVKNKRENRKRIKIGGQVISAENLSENELKILLESIVKSNNDEIRSS</sequence>
<reference evidence="2" key="1">
    <citation type="submission" date="2022-03" db="EMBL/GenBank/DDBJ databases">
        <title>Gramella crocea sp. nov., isolated from activated sludge of a seafood processing plant.</title>
        <authorList>
            <person name="Zhang X."/>
        </authorList>
    </citation>
    <scope>NUCLEOTIDE SEQUENCE</scope>
    <source>
        <strain evidence="2">YJ019</strain>
    </source>
</reference>
<dbReference type="Proteomes" id="UP001139226">
    <property type="component" value="Unassembled WGS sequence"/>
</dbReference>
<keyword evidence="3" id="KW-1185">Reference proteome</keyword>
<proteinExistence type="predicted"/>
<comment type="caution">
    <text evidence="2">The sequence shown here is derived from an EMBL/GenBank/DDBJ whole genome shotgun (WGS) entry which is preliminary data.</text>
</comment>
<dbReference type="AlphaFoldDB" id="A0A9X1V076"/>